<dbReference type="PRINTS" id="PR00382">
    <property type="entry name" value="LIPIDTRNSFER"/>
</dbReference>
<evidence type="ECO:0000256" key="4">
    <source>
        <dbReference type="ARBA" id="ARBA00022622"/>
    </source>
</evidence>
<evidence type="ECO:0000256" key="7">
    <source>
        <dbReference type="ARBA" id="ARBA00023180"/>
    </source>
</evidence>
<keyword evidence="8" id="KW-0449">Lipoprotein</keyword>
<evidence type="ECO:0000256" key="9">
    <source>
        <dbReference type="SAM" id="SignalP"/>
    </source>
</evidence>
<dbReference type="GO" id="GO:0006869">
    <property type="term" value="P:lipid transport"/>
    <property type="evidence" value="ECO:0007669"/>
    <property type="project" value="InterPro"/>
</dbReference>
<dbReference type="SUPFAM" id="SSF47699">
    <property type="entry name" value="Bifunctional inhibitor/lipid-transfer protein/seed storage 2S albumin"/>
    <property type="match status" value="1"/>
</dbReference>
<reference evidence="11 12" key="1">
    <citation type="submission" date="2023-12" db="EMBL/GenBank/DDBJ databases">
        <title>A high-quality genome assembly for Dillenia turbinata (Dilleniales).</title>
        <authorList>
            <person name="Chanderbali A."/>
        </authorList>
    </citation>
    <scope>NUCLEOTIDE SEQUENCE [LARGE SCALE GENOMIC DNA]</scope>
    <source>
        <strain evidence="11">LSX21</strain>
        <tissue evidence="11">Leaf</tissue>
    </source>
</reference>
<dbReference type="Gene3D" id="1.10.110.10">
    <property type="entry name" value="Plant lipid-transfer and hydrophobic proteins"/>
    <property type="match status" value="1"/>
</dbReference>
<sequence>MGNSKMWLLVAIVGLVTTRVTEGQTEQTCASELQPCLDYLNSTTPPTSCCDPLKKTVETQRQCLCDLYNNPSILKSLGVNVTQALELPQHCGISDNLQRNRQLPLHHHLHLLQEMPLGTLPGWGSLACSCFGLL</sequence>
<name>A0AAN8WGN3_9MAGN</name>
<keyword evidence="7" id="KW-0325">Glycoprotein</keyword>
<evidence type="ECO:0000256" key="8">
    <source>
        <dbReference type="ARBA" id="ARBA00023288"/>
    </source>
</evidence>
<proteinExistence type="inferred from homology"/>
<evidence type="ECO:0000256" key="3">
    <source>
        <dbReference type="ARBA" id="ARBA00022475"/>
    </source>
</evidence>
<dbReference type="GO" id="GO:0098552">
    <property type="term" value="C:side of membrane"/>
    <property type="evidence" value="ECO:0007669"/>
    <property type="project" value="UniProtKB-KW"/>
</dbReference>
<evidence type="ECO:0000313" key="12">
    <source>
        <dbReference type="Proteomes" id="UP001370490"/>
    </source>
</evidence>
<comment type="caution">
    <text evidence="11">The sequence shown here is derived from an EMBL/GenBank/DDBJ whole genome shotgun (WGS) entry which is preliminary data.</text>
</comment>
<keyword evidence="3" id="KW-1003">Cell membrane</keyword>
<dbReference type="EMBL" id="JBAMMX010000001">
    <property type="protein sequence ID" value="KAK6947621.1"/>
    <property type="molecule type" value="Genomic_DNA"/>
</dbReference>
<comment type="subcellular location">
    <subcellularLocation>
        <location evidence="1">Cell membrane</location>
        <topology evidence="1">Lipid-anchor</topology>
        <topology evidence="1">GPI-anchor</topology>
    </subcellularLocation>
</comment>
<protein>
    <submittedName>
        <fullName evidence="11">Bifunctional inhibitor/plant lipid transfer protein/seed storage helical domain</fullName>
    </submittedName>
</protein>
<dbReference type="Pfam" id="PF14368">
    <property type="entry name" value="LTP_2"/>
    <property type="match status" value="1"/>
</dbReference>
<evidence type="ECO:0000259" key="10">
    <source>
        <dbReference type="Pfam" id="PF14368"/>
    </source>
</evidence>
<dbReference type="CDD" id="cd00010">
    <property type="entry name" value="AAI_LTSS"/>
    <property type="match status" value="1"/>
</dbReference>
<evidence type="ECO:0000256" key="2">
    <source>
        <dbReference type="ARBA" id="ARBA00009748"/>
    </source>
</evidence>
<keyword evidence="4" id="KW-0336">GPI-anchor</keyword>
<dbReference type="GO" id="GO:0008289">
    <property type="term" value="F:lipid binding"/>
    <property type="evidence" value="ECO:0007669"/>
    <property type="project" value="InterPro"/>
</dbReference>
<evidence type="ECO:0000256" key="6">
    <source>
        <dbReference type="ARBA" id="ARBA00023157"/>
    </source>
</evidence>
<dbReference type="GO" id="GO:0005886">
    <property type="term" value="C:plasma membrane"/>
    <property type="evidence" value="ECO:0007669"/>
    <property type="project" value="UniProtKB-SubCell"/>
</dbReference>
<evidence type="ECO:0000256" key="1">
    <source>
        <dbReference type="ARBA" id="ARBA00004609"/>
    </source>
</evidence>
<dbReference type="InterPro" id="IPR043325">
    <property type="entry name" value="LTSS"/>
</dbReference>
<gene>
    <name evidence="11" type="ORF">RJ641_001094</name>
</gene>
<dbReference type="InterPro" id="IPR036312">
    <property type="entry name" value="Bifun_inhib/LTP/seed_sf"/>
</dbReference>
<comment type="similarity">
    <text evidence="2">Belongs to the plant LTP family.</text>
</comment>
<dbReference type="InterPro" id="IPR016140">
    <property type="entry name" value="Bifunc_inhib/LTP/seed_store"/>
</dbReference>
<dbReference type="PANTHER" id="PTHR33044">
    <property type="entry name" value="BIFUNCTIONAL INHIBITOR/LIPID-TRANSFER PROTEIN/SEED STORAGE 2S ALBUMIN SUPERFAMILY PROTEIN-RELATED"/>
    <property type="match status" value="1"/>
</dbReference>
<evidence type="ECO:0000313" key="11">
    <source>
        <dbReference type="EMBL" id="KAK6947621.1"/>
    </source>
</evidence>
<dbReference type="InterPro" id="IPR000528">
    <property type="entry name" value="Plant_nsLTP"/>
</dbReference>
<feature type="signal peptide" evidence="9">
    <location>
        <begin position="1"/>
        <end position="23"/>
    </location>
</feature>
<feature type="chain" id="PRO_5042908423" evidence="9">
    <location>
        <begin position="24"/>
        <end position="134"/>
    </location>
</feature>
<keyword evidence="12" id="KW-1185">Reference proteome</keyword>
<dbReference type="Proteomes" id="UP001370490">
    <property type="component" value="Unassembled WGS sequence"/>
</dbReference>
<feature type="domain" description="Bifunctional inhibitor/plant lipid transfer protein/seed storage helical" evidence="10">
    <location>
        <begin position="17"/>
        <end position="97"/>
    </location>
</feature>
<evidence type="ECO:0000256" key="5">
    <source>
        <dbReference type="ARBA" id="ARBA00022729"/>
    </source>
</evidence>
<keyword evidence="6" id="KW-1015">Disulfide bond</keyword>
<keyword evidence="4" id="KW-0472">Membrane</keyword>
<dbReference type="AlphaFoldDB" id="A0AAN8WGN3"/>
<keyword evidence="5 9" id="KW-0732">Signal</keyword>
<organism evidence="11 12">
    <name type="scientific">Dillenia turbinata</name>
    <dbReference type="NCBI Taxonomy" id="194707"/>
    <lineage>
        <taxon>Eukaryota</taxon>
        <taxon>Viridiplantae</taxon>
        <taxon>Streptophyta</taxon>
        <taxon>Embryophyta</taxon>
        <taxon>Tracheophyta</taxon>
        <taxon>Spermatophyta</taxon>
        <taxon>Magnoliopsida</taxon>
        <taxon>eudicotyledons</taxon>
        <taxon>Gunneridae</taxon>
        <taxon>Pentapetalae</taxon>
        <taxon>Dilleniales</taxon>
        <taxon>Dilleniaceae</taxon>
        <taxon>Dillenia</taxon>
    </lineage>
</organism>
<accession>A0AAN8WGN3</accession>